<proteinExistence type="predicted"/>
<feature type="transmembrane region" description="Helical" evidence="9">
    <location>
        <begin position="711"/>
        <end position="732"/>
    </location>
</feature>
<dbReference type="PANTHER" id="PTHR30572:SF18">
    <property type="entry name" value="ABC-TYPE MACROLIDE FAMILY EXPORT SYSTEM PERMEASE COMPONENT 2"/>
    <property type="match status" value="1"/>
</dbReference>
<dbReference type="InterPro" id="IPR025857">
    <property type="entry name" value="MacB_PCD"/>
</dbReference>
<keyword evidence="3 9" id="KW-0812">Transmembrane</keyword>
<feature type="transmembrane region" description="Helical" evidence="9">
    <location>
        <begin position="74"/>
        <end position="93"/>
    </location>
</feature>
<evidence type="ECO:0000256" key="4">
    <source>
        <dbReference type="ARBA" id="ARBA00022989"/>
    </source>
</evidence>
<dbReference type="Proteomes" id="UP000321362">
    <property type="component" value="Chromosome"/>
</dbReference>
<keyword evidence="8" id="KW-0804">Transcription</keyword>
<dbReference type="InterPro" id="IPR050250">
    <property type="entry name" value="Macrolide_Exporter_MacB"/>
</dbReference>
<evidence type="ECO:0000313" key="11">
    <source>
        <dbReference type="EMBL" id="QEC79682.1"/>
    </source>
</evidence>
<evidence type="ECO:0000256" key="2">
    <source>
        <dbReference type="ARBA" id="ARBA00022475"/>
    </source>
</evidence>
<accession>A0A5B8W9V9</accession>
<feature type="transmembrane region" description="Helical" evidence="9">
    <location>
        <begin position="757"/>
        <end position="784"/>
    </location>
</feature>
<organism evidence="11 12">
    <name type="scientific">Mucilaginibacter ginsenosidivorax</name>
    <dbReference type="NCBI Taxonomy" id="862126"/>
    <lineage>
        <taxon>Bacteria</taxon>
        <taxon>Pseudomonadati</taxon>
        <taxon>Bacteroidota</taxon>
        <taxon>Sphingobacteriia</taxon>
        <taxon>Sphingobacteriales</taxon>
        <taxon>Sphingobacteriaceae</taxon>
        <taxon>Mucilaginibacter</taxon>
    </lineage>
</organism>
<dbReference type="InterPro" id="IPR003838">
    <property type="entry name" value="ABC3_permease_C"/>
</dbReference>
<name>A0A5B8W9V9_9SPHI</name>
<keyword evidence="5" id="KW-0805">Transcription regulation</keyword>
<feature type="transmembrane region" description="Helical" evidence="9">
    <location>
        <begin position="851"/>
        <end position="874"/>
    </location>
</feature>
<feature type="transmembrane region" description="Helical" evidence="9">
    <location>
        <begin position="1156"/>
        <end position="1183"/>
    </location>
</feature>
<dbReference type="OrthoDB" id="9779074at2"/>
<evidence type="ECO:0000256" key="9">
    <source>
        <dbReference type="SAM" id="Phobius"/>
    </source>
</evidence>
<evidence type="ECO:0000256" key="5">
    <source>
        <dbReference type="ARBA" id="ARBA00023015"/>
    </source>
</evidence>
<dbReference type="SMART" id="SM00342">
    <property type="entry name" value="HTH_ARAC"/>
    <property type="match status" value="1"/>
</dbReference>
<feature type="transmembrane region" description="Helical" evidence="9">
    <location>
        <begin position="13"/>
        <end position="31"/>
    </location>
</feature>
<keyword evidence="6" id="KW-0238">DNA-binding</keyword>
<dbReference type="Pfam" id="PF12704">
    <property type="entry name" value="MacB_PCD"/>
    <property type="match status" value="1"/>
</dbReference>
<evidence type="ECO:0000256" key="8">
    <source>
        <dbReference type="ARBA" id="ARBA00023163"/>
    </source>
</evidence>
<dbReference type="Pfam" id="PF12833">
    <property type="entry name" value="HTH_18"/>
    <property type="match status" value="1"/>
</dbReference>
<reference evidence="11 12" key="1">
    <citation type="journal article" date="2013" name="J. Microbiol.">
        <title>Mucilaginibacter ginsenosidivorax sp. nov., with ginsenoside converting activity isolated from sediment.</title>
        <authorList>
            <person name="Kim J.K."/>
            <person name="Choi T.E."/>
            <person name="Liu Q.M."/>
            <person name="Park H.Y."/>
            <person name="Yi T.H."/>
            <person name="Yoon M.H."/>
            <person name="Kim S.C."/>
            <person name="Im W.T."/>
        </authorList>
    </citation>
    <scope>NUCLEOTIDE SEQUENCE [LARGE SCALE GENOMIC DNA]</scope>
    <source>
        <strain evidence="11 12">KHI28</strain>
    </source>
</reference>
<evidence type="ECO:0000259" key="10">
    <source>
        <dbReference type="PROSITE" id="PS01124"/>
    </source>
</evidence>
<feature type="transmembrane region" description="Helical" evidence="9">
    <location>
        <begin position="185"/>
        <end position="203"/>
    </location>
</feature>
<feature type="transmembrane region" description="Helical" evidence="9">
    <location>
        <begin position="427"/>
        <end position="450"/>
    </location>
</feature>
<dbReference type="EMBL" id="CP042437">
    <property type="protein sequence ID" value="QEC79682.1"/>
    <property type="molecule type" value="Genomic_DNA"/>
</dbReference>
<dbReference type="GO" id="GO:0003700">
    <property type="term" value="F:DNA-binding transcription factor activity"/>
    <property type="evidence" value="ECO:0007669"/>
    <property type="project" value="InterPro"/>
</dbReference>
<keyword evidence="2" id="KW-1003">Cell membrane</keyword>
<dbReference type="PROSITE" id="PS01124">
    <property type="entry name" value="HTH_ARAC_FAMILY_2"/>
    <property type="match status" value="1"/>
</dbReference>
<dbReference type="InterPro" id="IPR009057">
    <property type="entry name" value="Homeodomain-like_sf"/>
</dbReference>
<feature type="transmembrane region" description="Helical" evidence="9">
    <location>
        <begin position="223"/>
        <end position="240"/>
    </location>
</feature>
<dbReference type="PROSITE" id="PS00041">
    <property type="entry name" value="HTH_ARAC_FAMILY_1"/>
    <property type="match status" value="1"/>
</dbReference>
<protein>
    <submittedName>
        <fullName evidence="11">FtsX-like permease family protein</fullName>
    </submittedName>
</protein>
<dbReference type="AlphaFoldDB" id="A0A5B8W9V9"/>
<dbReference type="Gene3D" id="1.10.10.60">
    <property type="entry name" value="Homeodomain-like"/>
    <property type="match status" value="2"/>
</dbReference>
<feature type="transmembrane region" description="Helical" evidence="9">
    <location>
        <begin position="1195"/>
        <end position="1216"/>
    </location>
</feature>
<dbReference type="PANTHER" id="PTHR30572">
    <property type="entry name" value="MEMBRANE COMPONENT OF TRANSPORTER-RELATED"/>
    <property type="match status" value="1"/>
</dbReference>
<gene>
    <name evidence="11" type="ORF">FSB76_28390</name>
</gene>
<dbReference type="InterPro" id="IPR018060">
    <property type="entry name" value="HTH_AraC"/>
</dbReference>
<dbReference type="KEGG" id="mgk:FSB76_28390"/>
<dbReference type="Pfam" id="PF02687">
    <property type="entry name" value="FtsX"/>
    <property type="match status" value="2"/>
</dbReference>
<keyword evidence="12" id="KW-1185">Reference proteome</keyword>
<dbReference type="InterPro" id="IPR018062">
    <property type="entry name" value="HTH_AraC-typ_CS"/>
</dbReference>
<dbReference type="RefSeq" id="WP_147059513.1">
    <property type="nucleotide sequence ID" value="NZ_CP042437.1"/>
</dbReference>
<feature type="transmembrane region" description="Helical" evidence="9">
    <location>
        <begin position="804"/>
        <end position="830"/>
    </location>
</feature>
<dbReference type="GO" id="GO:0005886">
    <property type="term" value="C:plasma membrane"/>
    <property type="evidence" value="ECO:0007669"/>
    <property type="project" value="UniProtKB-SubCell"/>
</dbReference>
<keyword evidence="7 9" id="KW-0472">Membrane</keyword>
<feature type="domain" description="HTH araC/xylS-type" evidence="10">
    <location>
        <begin position="270"/>
        <end position="371"/>
    </location>
</feature>
<dbReference type="SUPFAM" id="SSF46689">
    <property type="entry name" value="Homeodomain-like"/>
    <property type="match status" value="1"/>
</dbReference>
<evidence type="ECO:0000256" key="1">
    <source>
        <dbReference type="ARBA" id="ARBA00004651"/>
    </source>
</evidence>
<evidence type="ECO:0000313" key="12">
    <source>
        <dbReference type="Proteomes" id="UP000321362"/>
    </source>
</evidence>
<sequence length="1235" mass="139926">MDTYTFHINTYDLAFFASIFIGLTFILLLWFTKRINQTANRFLALAMVTIVFWIARILGIDIRLSAYIANWSRWLLQFSLALGPLIFFYVLKITRPEYKFRYKDLLHFCPLLLELGAQALEIRDSINTGAATYETPAFRQLNPFLQLLAFVSVAIYLYLAHRQIESFYRRLKFNGGDRYLHELRWLHNLLVGFGLLWLLWIPFTAADYLYYHHQFGVDAHRPLYLLLVVIIIWMAAAAYLRAEPGVRAESPSFLKPPLPAAMKQKGTWLKRAVQANRYYQDPELSLSLLAEKLDLSPHELSRIINTVLKKSFNDFINEYRVAEVIRKMQDPAYDHITLLGIAYDAGFNSRTTFHRIFKQLTGKSPAEYKSEQKKGIPSYNLEHHLQFTSVISNHEITPKWFHQKLNRNMMIKNYFKLAFRGFWRHKLFTLINIIGLSIGISAFLVIYLIVHYDFTFDKFHKDSDQIYRVVMNISSQGHKNYSSGVPAPLTEAIKSQATGIEEITPVYTLSPHFVYIDKDKIAQKRFKDQDRITLADQQYFKIFNYVWLAGSSLHALDAPSQVVLTSRQARLYFPSLTYHEMIGKVVTYDTLKTTVSGVVETPTENTDFTFHDFISFTTATTDKSLATGLHINTWNNIFSGSEVFIKLAPGTPATGVVKQINTIFSKSNPTDKGVKGFADNVELVLQPLNDIHFNADYNIFDFSSPASKTSLYGLLAIAIFLLLLACINYVNLTTAQAAQRAKEIGIRKTLGSSRLQLVVQFLSETFLITFFAVCISVLLAPIVLKMFADVISPNIHANMLRPDIVFFLLILTIVVSVLSGFYPAIVLSGYKPVLVLKNQAQSDSNKTRNAWLRKSLTVSQFVVAQFFIMATILVSKQIYYVLHKDLGFKKDAILVIRAPWNVSKVSSNKILMNDFRLMPQVALVSLGDEPPSSDTYNRTQGIYNDGKKEIITREVVIEHGDENFIKVYQLKLLAGRNIQESDTLKGVIINNTYAKLLGFTTPRDAVGKQLGGGFAPRGKTANIIGVVADYNQRSLHSPIYPSAIIPAGGKWGMITLHVSLKPETAGGNEWKTAIANMGKAWKKVYPDDDFDCHFYDDTIARFYDEEQHTSTLLSWATGFSILISCLGLLGLAIYTTNQRTKEIGIRKVFGASVAQIVALLSTELISLILLAFIIVTPIAWYAVNKWMQSFADHVAISWWVFVVSGAGMLLTGLFTLSFRTIRAGMANPVKSLRNE</sequence>
<dbReference type="GO" id="GO:0043565">
    <property type="term" value="F:sequence-specific DNA binding"/>
    <property type="evidence" value="ECO:0007669"/>
    <property type="project" value="InterPro"/>
</dbReference>
<evidence type="ECO:0000256" key="6">
    <source>
        <dbReference type="ARBA" id="ARBA00023125"/>
    </source>
</evidence>
<feature type="transmembrane region" description="Helical" evidence="9">
    <location>
        <begin position="143"/>
        <end position="164"/>
    </location>
</feature>
<evidence type="ECO:0000256" key="7">
    <source>
        <dbReference type="ARBA" id="ARBA00023136"/>
    </source>
</evidence>
<comment type="subcellular location">
    <subcellularLocation>
        <location evidence="1">Cell membrane</location>
        <topology evidence="1">Multi-pass membrane protein</topology>
    </subcellularLocation>
</comment>
<dbReference type="GO" id="GO:0022857">
    <property type="term" value="F:transmembrane transporter activity"/>
    <property type="evidence" value="ECO:0007669"/>
    <property type="project" value="TreeGrafter"/>
</dbReference>
<feature type="transmembrane region" description="Helical" evidence="9">
    <location>
        <begin position="43"/>
        <end position="62"/>
    </location>
</feature>
<evidence type="ECO:0000256" key="3">
    <source>
        <dbReference type="ARBA" id="ARBA00022692"/>
    </source>
</evidence>
<keyword evidence="4 9" id="KW-1133">Transmembrane helix</keyword>
<feature type="transmembrane region" description="Helical" evidence="9">
    <location>
        <begin position="1112"/>
        <end position="1135"/>
    </location>
</feature>